<dbReference type="Gene3D" id="2.60.40.10">
    <property type="entry name" value="Immunoglobulins"/>
    <property type="match status" value="1"/>
</dbReference>
<proteinExistence type="predicted"/>
<dbReference type="Ensembl" id="ENSCUST00005010213.1">
    <property type="protein sequence ID" value="ENSCUSP00005009809.1"/>
    <property type="gene ID" value="ENSCUSG00005006260.1"/>
</dbReference>
<dbReference type="InterPro" id="IPR013783">
    <property type="entry name" value="Ig-like_fold"/>
</dbReference>
<reference evidence="2" key="3">
    <citation type="submission" date="2025-09" db="UniProtKB">
        <authorList>
            <consortium name="Ensembl"/>
        </authorList>
    </citation>
    <scope>IDENTIFICATION</scope>
</reference>
<protein>
    <recommendedName>
        <fullName evidence="4">Ig-like domain-containing protein</fullName>
    </recommendedName>
</protein>
<dbReference type="Proteomes" id="UP000694563">
    <property type="component" value="Chromosome 38"/>
</dbReference>
<evidence type="ECO:0000313" key="3">
    <source>
        <dbReference type="Proteomes" id="UP000694563"/>
    </source>
</evidence>
<keyword evidence="1" id="KW-0732">Signal</keyword>
<evidence type="ECO:0000256" key="1">
    <source>
        <dbReference type="SAM" id="SignalP"/>
    </source>
</evidence>
<evidence type="ECO:0008006" key="4">
    <source>
        <dbReference type="Google" id="ProtNLM"/>
    </source>
</evidence>
<keyword evidence="3" id="KW-1185">Reference proteome</keyword>
<evidence type="ECO:0000313" key="2">
    <source>
        <dbReference type="Ensembl" id="ENSCUSP00005009809.1"/>
    </source>
</evidence>
<accession>A0A8C3Y177</accession>
<dbReference type="AlphaFoldDB" id="A0A8C3Y177"/>
<feature type="signal peptide" evidence="1">
    <location>
        <begin position="1"/>
        <end position="23"/>
    </location>
</feature>
<feature type="chain" id="PRO_5034072938" description="Ig-like domain-containing protein" evidence="1">
    <location>
        <begin position="24"/>
        <end position="87"/>
    </location>
</feature>
<reference evidence="2" key="1">
    <citation type="submission" date="2020-10" db="EMBL/GenBank/DDBJ databases">
        <title>Catharus ustulatus (Swainson's thrush) genome, bCatUst1, primary haplotype v2.</title>
        <authorList>
            <person name="Delmore K."/>
            <person name="Vafadar M."/>
            <person name="Formenti G."/>
            <person name="Chow W."/>
            <person name="Pelan S."/>
            <person name="Howe K."/>
            <person name="Rhie A."/>
            <person name="Mountcastle J."/>
            <person name="Haase B."/>
            <person name="Fedrigo O."/>
            <person name="Jarvis E.D."/>
        </authorList>
    </citation>
    <scope>NUCLEOTIDE SEQUENCE [LARGE SCALE GENOMIC DNA]</scope>
</reference>
<dbReference type="SUPFAM" id="SSF48726">
    <property type="entry name" value="Immunoglobulin"/>
    <property type="match status" value="1"/>
</dbReference>
<dbReference type="InterPro" id="IPR036179">
    <property type="entry name" value="Ig-like_dom_sf"/>
</dbReference>
<organism evidence="2 3">
    <name type="scientific">Catharus ustulatus</name>
    <name type="common">Russet-backed thrush</name>
    <name type="synonym">Hylocichla ustulatus</name>
    <dbReference type="NCBI Taxonomy" id="91951"/>
    <lineage>
        <taxon>Eukaryota</taxon>
        <taxon>Metazoa</taxon>
        <taxon>Chordata</taxon>
        <taxon>Craniata</taxon>
        <taxon>Vertebrata</taxon>
        <taxon>Euteleostomi</taxon>
        <taxon>Archelosauria</taxon>
        <taxon>Archosauria</taxon>
        <taxon>Dinosauria</taxon>
        <taxon>Saurischia</taxon>
        <taxon>Theropoda</taxon>
        <taxon>Coelurosauria</taxon>
        <taxon>Aves</taxon>
        <taxon>Neognathae</taxon>
        <taxon>Neoaves</taxon>
        <taxon>Telluraves</taxon>
        <taxon>Australaves</taxon>
        <taxon>Passeriformes</taxon>
        <taxon>Turdidae</taxon>
        <taxon>Catharus</taxon>
    </lineage>
</organism>
<reference evidence="2" key="2">
    <citation type="submission" date="2025-08" db="UniProtKB">
        <authorList>
            <consortium name="Ensembl"/>
        </authorList>
    </citation>
    <scope>IDENTIFICATION</scope>
</reference>
<sequence>RNLGPFWAFLWLFGEATVTLLECEGDLQPPGGSLTLLCRGSGFTSYMHWVRQSHGKDWGRRGGGRRGWGQLGTAIFQLSPTVSLAQK</sequence>
<name>A0A8C3Y177_CATUS</name>